<name>A0A8D8DC09_CULPI</name>
<sequence>MSATPQPTQRLTPKIWKRDEILTFLDIFESTFHASVSEPFDSESDMWQCVSDKLLAEGGYTASARHCQSKWNFLYKTYVNSQSQQGAFYAKIRQIVEYSQQVNSSSEAKSTDEATAETNEQIEELGHEPDSEVQGEVEALEENEPIDTIEYSSLKVEKTPQKLEKPPEHCSEEEQPAKRLKLEQEAPVTDDEVQLEQTQEVEEPPHQEQQQPNREETTTAVVDLSSVLQGIVSKIDAIHEEQLSQGRRLEWMERLQLENRQTLLEIKNHLKMK</sequence>
<feature type="compositionally biased region" description="Acidic residues" evidence="1">
    <location>
        <begin position="131"/>
        <end position="147"/>
    </location>
</feature>
<feature type="compositionally biased region" description="Basic and acidic residues" evidence="1">
    <location>
        <begin position="155"/>
        <end position="184"/>
    </location>
</feature>
<proteinExistence type="predicted"/>
<dbReference type="EMBL" id="HBUE01159817">
    <property type="protein sequence ID" value="CAG6509567.1"/>
    <property type="molecule type" value="Transcribed_RNA"/>
</dbReference>
<reference evidence="3" key="1">
    <citation type="submission" date="2021-05" db="EMBL/GenBank/DDBJ databases">
        <authorList>
            <person name="Alioto T."/>
            <person name="Alioto T."/>
            <person name="Gomez Garrido J."/>
        </authorList>
    </citation>
    <scope>NUCLEOTIDE SEQUENCE</scope>
</reference>
<evidence type="ECO:0000256" key="1">
    <source>
        <dbReference type="SAM" id="MobiDB-lite"/>
    </source>
</evidence>
<evidence type="ECO:0000259" key="2">
    <source>
        <dbReference type="Pfam" id="PF13837"/>
    </source>
</evidence>
<dbReference type="EMBL" id="HBUE01023340">
    <property type="protein sequence ID" value="CAG6453552.1"/>
    <property type="molecule type" value="Transcribed_RNA"/>
</dbReference>
<evidence type="ECO:0000313" key="3">
    <source>
        <dbReference type="EMBL" id="CAG6509567.1"/>
    </source>
</evidence>
<dbReference type="InterPro" id="IPR044822">
    <property type="entry name" value="Myb_DNA-bind_4"/>
</dbReference>
<dbReference type="Gene3D" id="1.10.10.60">
    <property type="entry name" value="Homeodomain-like"/>
    <property type="match status" value="1"/>
</dbReference>
<feature type="region of interest" description="Disordered" evidence="1">
    <location>
        <begin position="103"/>
        <end position="218"/>
    </location>
</feature>
<protein>
    <submittedName>
        <fullName evidence="3">(northern house mosquito) hypothetical protein</fullName>
    </submittedName>
</protein>
<dbReference type="Pfam" id="PF13837">
    <property type="entry name" value="Myb_DNA-bind_4"/>
    <property type="match status" value="1"/>
</dbReference>
<accession>A0A8D8DC09</accession>
<dbReference type="AlphaFoldDB" id="A0A8D8DC09"/>
<feature type="domain" description="Myb/SANT-like DNA-binding" evidence="2">
    <location>
        <begin position="15"/>
        <end position="85"/>
    </location>
</feature>
<organism evidence="3">
    <name type="scientific">Culex pipiens</name>
    <name type="common">House mosquito</name>
    <dbReference type="NCBI Taxonomy" id="7175"/>
    <lineage>
        <taxon>Eukaryota</taxon>
        <taxon>Metazoa</taxon>
        <taxon>Ecdysozoa</taxon>
        <taxon>Arthropoda</taxon>
        <taxon>Hexapoda</taxon>
        <taxon>Insecta</taxon>
        <taxon>Pterygota</taxon>
        <taxon>Neoptera</taxon>
        <taxon>Endopterygota</taxon>
        <taxon>Diptera</taxon>
        <taxon>Nematocera</taxon>
        <taxon>Culicoidea</taxon>
        <taxon>Culicidae</taxon>
        <taxon>Culicinae</taxon>
        <taxon>Culicini</taxon>
        <taxon>Culex</taxon>
        <taxon>Culex</taxon>
    </lineage>
</organism>
<feature type="compositionally biased region" description="Acidic residues" evidence="1">
    <location>
        <begin position="188"/>
        <end position="202"/>
    </location>
</feature>
<dbReference type="EMBL" id="HBUE01264970">
    <property type="protein sequence ID" value="CAG6560955.1"/>
    <property type="molecule type" value="Transcribed_RNA"/>
</dbReference>